<sequence length="220" mass="23196">MHIGLIGGIGPAATDFYYRKLIGAAAAIEKDLELTIVHADTSTLLANLIGNNEAAQCAIYATLTDRLAAAGAQNVVVTSIAGHFCIDRFTEISALPVIDLTKVLSSWLQENGVQTVGILGTETVMSSAMYGKLAPVDVRAPVGDSLHQVHEAYITLARTGQPSDALHKVFLEAGERLISDGAEAVLLGGTDLNAIMSPETSPFPLVDCASIHIEEIARFI</sequence>
<accession>A0ABY8F9P4</accession>
<evidence type="ECO:0000313" key="2">
    <source>
        <dbReference type="Proteomes" id="UP001209803"/>
    </source>
</evidence>
<dbReference type="SUPFAM" id="SSF53681">
    <property type="entry name" value="Aspartate/glutamate racemase"/>
    <property type="match status" value="2"/>
</dbReference>
<reference evidence="1 2" key="1">
    <citation type="submission" date="2023-03" db="EMBL/GenBank/DDBJ databases">
        <title>Roseibium porphyridii sp. nov. and Roseibium rhodosorbium sp. nov. isolated from marine algae, Porphyridium cruentum and Rhodosorus marinus, respectively.</title>
        <authorList>
            <person name="Lee M.W."/>
            <person name="Choi B.J."/>
            <person name="Lee J.K."/>
            <person name="Choi D.G."/>
            <person name="Baek J.H."/>
            <person name="Bayburt H."/>
            <person name="Kim J.M."/>
            <person name="Han D.M."/>
            <person name="Kim K.H."/>
            <person name="Jeon C.O."/>
        </authorList>
    </citation>
    <scope>NUCLEOTIDE SEQUENCE [LARGE SCALE GENOMIC DNA]</scope>
    <source>
        <strain evidence="1 2">KMA01</strain>
    </source>
</reference>
<dbReference type="InterPro" id="IPR015942">
    <property type="entry name" value="Asp/Glu/hydantoin_racemase"/>
</dbReference>
<gene>
    <name evidence="1" type="ORF">K1718_12020</name>
</gene>
<organism evidence="1 2">
    <name type="scientific">Roseibium porphyridii</name>
    <dbReference type="NCBI Taxonomy" id="2866279"/>
    <lineage>
        <taxon>Bacteria</taxon>
        <taxon>Pseudomonadati</taxon>
        <taxon>Pseudomonadota</taxon>
        <taxon>Alphaproteobacteria</taxon>
        <taxon>Hyphomicrobiales</taxon>
        <taxon>Stappiaceae</taxon>
        <taxon>Roseibium</taxon>
    </lineage>
</organism>
<name>A0ABY8F9P4_9HYPH</name>
<protein>
    <submittedName>
        <fullName evidence="1">Aspartate/glutamate racemase family protein</fullName>
    </submittedName>
</protein>
<dbReference type="RefSeq" id="WP_265684569.1">
    <property type="nucleotide sequence ID" value="NZ_CP120863.1"/>
</dbReference>
<evidence type="ECO:0000313" key="1">
    <source>
        <dbReference type="EMBL" id="WFE92056.1"/>
    </source>
</evidence>
<proteinExistence type="predicted"/>
<dbReference type="InterPro" id="IPR001920">
    <property type="entry name" value="Asp/Glu_race"/>
</dbReference>
<dbReference type="Gene3D" id="3.40.50.1860">
    <property type="match status" value="2"/>
</dbReference>
<dbReference type="EMBL" id="CP120863">
    <property type="protein sequence ID" value="WFE92056.1"/>
    <property type="molecule type" value="Genomic_DNA"/>
</dbReference>
<dbReference type="Proteomes" id="UP001209803">
    <property type="component" value="Chromosome"/>
</dbReference>
<keyword evidence="2" id="KW-1185">Reference proteome</keyword>
<dbReference type="Pfam" id="PF01177">
    <property type="entry name" value="Asp_Glu_race"/>
    <property type="match status" value="1"/>
</dbReference>